<reference evidence="3 4" key="1">
    <citation type="journal article" date="2010" name="J. Bacteriol.">
        <title>Genome sequence of Lentisphaera araneosa HTCC2155T, the type species of the order Lentisphaerales in the phylum Lentisphaerae.</title>
        <authorList>
            <person name="Thrash J.C."/>
            <person name="Cho J.C."/>
            <person name="Vergin K.L."/>
            <person name="Morris R.M."/>
            <person name="Giovannoni S.J."/>
        </authorList>
    </citation>
    <scope>NUCLEOTIDE SEQUENCE [LARGE SCALE GENOMIC DNA]</scope>
    <source>
        <strain evidence="3 4">HTCC2155</strain>
    </source>
</reference>
<evidence type="ECO:0000313" key="4">
    <source>
        <dbReference type="Proteomes" id="UP000004947"/>
    </source>
</evidence>
<dbReference type="PANTHER" id="PTHR48081">
    <property type="entry name" value="AB HYDROLASE SUPERFAMILY PROTEIN C4A8.06C"/>
    <property type="match status" value="1"/>
</dbReference>
<dbReference type="InterPro" id="IPR050300">
    <property type="entry name" value="GDXG_lipolytic_enzyme"/>
</dbReference>
<dbReference type="OrthoDB" id="9771666at2"/>
<dbReference type="GO" id="GO:0016787">
    <property type="term" value="F:hydrolase activity"/>
    <property type="evidence" value="ECO:0007669"/>
    <property type="project" value="UniProtKB-KW"/>
</dbReference>
<dbReference type="Proteomes" id="UP000004947">
    <property type="component" value="Unassembled WGS sequence"/>
</dbReference>
<proteinExistence type="predicted"/>
<comment type="caution">
    <text evidence="3">The sequence shown here is derived from an EMBL/GenBank/DDBJ whole genome shotgun (WGS) entry which is preliminary data.</text>
</comment>
<dbReference type="InterPro" id="IPR029058">
    <property type="entry name" value="AB_hydrolase_fold"/>
</dbReference>
<keyword evidence="4" id="KW-1185">Reference proteome</keyword>
<feature type="domain" description="BD-FAE-like" evidence="2">
    <location>
        <begin position="38"/>
        <end position="229"/>
    </location>
</feature>
<protein>
    <recommendedName>
        <fullName evidence="2">BD-FAE-like domain-containing protein</fullName>
    </recommendedName>
</protein>
<evidence type="ECO:0000259" key="2">
    <source>
        <dbReference type="Pfam" id="PF20434"/>
    </source>
</evidence>
<dbReference type="Pfam" id="PF20434">
    <property type="entry name" value="BD-FAE"/>
    <property type="match status" value="1"/>
</dbReference>
<dbReference type="SUPFAM" id="SSF53474">
    <property type="entry name" value="alpha/beta-Hydrolases"/>
    <property type="match status" value="1"/>
</dbReference>
<name>A6DFC1_9BACT</name>
<evidence type="ECO:0000313" key="3">
    <source>
        <dbReference type="EMBL" id="EDM29501.1"/>
    </source>
</evidence>
<dbReference type="InterPro" id="IPR049492">
    <property type="entry name" value="BD-FAE-like_dom"/>
</dbReference>
<dbReference type="eggNOG" id="COG0657">
    <property type="taxonomic scope" value="Bacteria"/>
</dbReference>
<gene>
    <name evidence="3" type="ORF">LNTAR_17163</name>
</gene>
<evidence type="ECO:0000256" key="1">
    <source>
        <dbReference type="ARBA" id="ARBA00022801"/>
    </source>
</evidence>
<dbReference type="PANTHER" id="PTHR48081:SF13">
    <property type="entry name" value="ALPHA_BETA HYDROLASE"/>
    <property type="match status" value="1"/>
</dbReference>
<organism evidence="3 4">
    <name type="scientific">Lentisphaera araneosa HTCC2155</name>
    <dbReference type="NCBI Taxonomy" id="313628"/>
    <lineage>
        <taxon>Bacteria</taxon>
        <taxon>Pseudomonadati</taxon>
        <taxon>Lentisphaerota</taxon>
        <taxon>Lentisphaeria</taxon>
        <taxon>Lentisphaerales</taxon>
        <taxon>Lentisphaeraceae</taxon>
        <taxon>Lentisphaera</taxon>
    </lineage>
</organism>
<sequence length="283" mass="32270">MQLYQRPEILLEIPENIEFHNDIFYSEDSKDIRQSFHLLKPKQQDKKLPLIIYIHGGAWHHGDKDLQIPHLIPYVESGEFVAIAINYRFSQQAPWPAQKDDCLAALNYALKQTDKYGIDTDRVAIWGSSSGAHLALHLANDSRINAVLAYCPPSHFRPLLDILEYEEHELKSHILPDSPVIQLIGQDPLQAPELLLDASPYEHLNKETCPILLAHGTKDEAVPYNQSLAYLNKAIGLGVDCKLITLNNYEHKFTHPILDKEVRNFFDYQLLGKGYTPESLTLT</sequence>
<dbReference type="AlphaFoldDB" id="A6DFC1"/>
<dbReference type="Gene3D" id="3.40.50.1820">
    <property type="entry name" value="alpha/beta hydrolase"/>
    <property type="match status" value="1"/>
</dbReference>
<dbReference type="RefSeq" id="WP_007276623.1">
    <property type="nucleotide sequence ID" value="NZ_ABCK01000001.1"/>
</dbReference>
<keyword evidence="1" id="KW-0378">Hydrolase</keyword>
<accession>A6DFC1</accession>
<dbReference type="STRING" id="313628.LNTAR_17163"/>
<dbReference type="EMBL" id="ABCK01000001">
    <property type="protein sequence ID" value="EDM29501.1"/>
    <property type="molecule type" value="Genomic_DNA"/>
</dbReference>